<gene>
    <name evidence="1" type="ORF">QAD02_014171</name>
</gene>
<accession>A0ACC2P468</accession>
<reference evidence="1" key="1">
    <citation type="submission" date="2023-04" db="EMBL/GenBank/DDBJ databases">
        <title>A chromosome-level genome assembly of the parasitoid wasp Eretmocerus hayati.</title>
        <authorList>
            <person name="Zhong Y."/>
            <person name="Liu S."/>
            <person name="Liu Y."/>
        </authorList>
    </citation>
    <scope>NUCLEOTIDE SEQUENCE</scope>
    <source>
        <strain evidence="1">ZJU_SS_LIU_2023</strain>
    </source>
</reference>
<evidence type="ECO:0000313" key="1">
    <source>
        <dbReference type="EMBL" id="KAJ8678384.1"/>
    </source>
</evidence>
<dbReference type="Proteomes" id="UP001239111">
    <property type="component" value="Chromosome 2"/>
</dbReference>
<name>A0ACC2P468_9HYME</name>
<sequence length="136" mass="15968">MGTTKRRRKKHIIFNEADLLRCWYALEHKPNSFTPMMLVTKAAYSLKPKYIQLGQIYSVTHGDEDVAEFEDDMDCEEFQDERVEALEDETSFDETVPRSIKRKVRVLVQDSGNVEDLPPKRQRKSVMDGKFRDYSC</sequence>
<protein>
    <submittedName>
        <fullName evidence="1">Uncharacterized protein</fullName>
    </submittedName>
</protein>
<organism evidence="1 2">
    <name type="scientific">Eretmocerus hayati</name>
    <dbReference type="NCBI Taxonomy" id="131215"/>
    <lineage>
        <taxon>Eukaryota</taxon>
        <taxon>Metazoa</taxon>
        <taxon>Ecdysozoa</taxon>
        <taxon>Arthropoda</taxon>
        <taxon>Hexapoda</taxon>
        <taxon>Insecta</taxon>
        <taxon>Pterygota</taxon>
        <taxon>Neoptera</taxon>
        <taxon>Endopterygota</taxon>
        <taxon>Hymenoptera</taxon>
        <taxon>Apocrita</taxon>
        <taxon>Proctotrupomorpha</taxon>
        <taxon>Chalcidoidea</taxon>
        <taxon>Aphelinidae</taxon>
        <taxon>Aphelininae</taxon>
        <taxon>Eretmocerus</taxon>
    </lineage>
</organism>
<keyword evidence="2" id="KW-1185">Reference proteome</keyword>
<comment type="caution">
    <text evidence="1">The sequence shown here is derived from an EMBL/GenBank/DDBJ whole genome shotgun (WGS) entry which is preliminary data.</text>
</comment>
<evidence type="ECO:0000313" key="2">
    <source>
        <dbReference type="Proteomes" id="UP001239111"/>
    </source>
</evidence>
<proteinExistence type="predicted"/>
<dbReference type="EMBL" id="CM056742">
    <property type="protein sequence ID" value="KAJ8678384.1"/>
    <property type="molecule type" value="Genomic_DNA"/>
</dbReference>